<evidence type="ECO:0000256" key="1">
    <source>
        <dbReference type="SAM" id="MobiDB-lite"/>
    </source>
</evidence>
<dbReference type="AlphaFoldDB" id="A0A9Q0IKE0"/>
<evidence type="ECO:0000313" key="3">
    <source>
        <dbReference type="Proteomes" id="UP001148018"/>
    </source>
</evidence>
<feature type="non-terminal residue" evidence="2">
    <location>
        <position position="146"/>
    </location>
</feature>
<gene>
    <name evidence="2" type="ORF">NHX12_031222</name>
</gene>
<protein>
    <submittedName>
        <fullName evidence="2">Uncharacterized protein</fullName>
    </submittedName>
</protein>
<evidence type="ECO:0000313" key="2">
    <source>
        <dbReference type="EMBL" id="KAJ3600236.1"/>
    </source>
</evidence>
<reference evidence="2" key="1">
    <citation type="submission" date="2022-07" db="EMBL/GenBank/DDBJ databases">
        <title>Chromosome-level genome of Muraenolepis orangiensis.</title>
        <authorList>
            <person name="Kim J."/>
        </authorList>
    </citation>
    <scope>NUCLEOTIDE SEQUENCE</scope>
    <source>
        <strain evidence="2">KU_S4_2022</strain>
        <tissue evidence="2">Muscle</tissue>
    </source>
</reference>
<comment type="caution">
    <text evidence="2">The sequence shown here is derived from an EMBL/GenBank/DDBJ whole genome shotgun (WGS) entry which is preliminary data.</text>
</comment>
<accession>A0A9Q0IKE0</accession>
<feature type="compositionally biased region" description="Basic and acidic residues" evidence="1">
    <location>
        <begin position="98"/>
        <end position="116"/>
    </location>
</feature>
<keyword evidence="3" id="KW-1185">Reference proteome</keyword>
<dbReference type="PANTHER" id="PTHR18871">
    <property type="entry name" value="CENTROSOMAL PROTEIN OF 112 KDA"/>
    <property type="match status" value="1"/>
</dbReference>
<sequence length="146" mass="16090">ISGPPSAFEGSSRPAMDANVTEHNAVLGCPGKEVVGADSISELEEQVRGLREEVQVSRAQRKQQLAEVASLREEERRRDAEAHQASVARLRAEAERLRADAQKTHGQEMEAVREKVSQWADRSQPSAGRGRRTLRGAREENPPVDS</sequence>
<organism evidence="2 3">
    <name type="scientific">Muraenolepis orangiensis</name>
    <name type="common">Patagonian moray cod</name>
    <dbReference type="NCBI Taxonomy" id="630683"/>
    <lineage>
        <taxon>Eukaryota</taxon>
        <taxon>Metazoa</taxon>
        <taxon>Chordata</taxon>
        <taxon>Craniata</taxon>
        <taxon>Vertebrata</taxon>
        <taxon>Euteleostomi</taxon>
        <taxon>Actinopterygii</taxon>
        <taxon>Neopterygii</taxon>
        <taxon>Teleostei</taxon>
        <taxon>Neoteleostei</taxon>
        <taxon>Acanthomorphata</taxon>
        <taxon>Zeiogadaria</taxon>
        <taxon>Gadariae</taxon>
        <taxon>Gadiformes</taxon>
        <taxon>Muraenolepidoidei</taxon>
        <taxon>Muraenolepididae</taxon>
        <taxon>Muraenolepis</taxon>
    </lineage>
</organism>
<dbReference type="Proteomes" id="UP001148018">
    <property type="component" value="Unassembled WGS sequence"/>
</dbReference>
<feature type="region of interest" description="Disordered" evidence="1">
    <location>
        <begin position="98"/>
        <end position="146"/>
    </location>
</feature>
<dbReference type="EMBL" id="JANIIK010000047">
    <property type="protein sequence ID" value="KAJ3600236.1"/>
    <property type="molecule type" value="Genomic_DNA"/>
</dbReference>
<proteinExistence type="predicted"/>
<feature type="compositionally biased region" description="Basic and acidic residues" evidence="1">
    <location>
        <begin position="136"/>
        <end position="146"/>
    </location>
</feature>
<dbReference type="PANTHER" id="PTHR18871:SF2">
    <property type="entry name" value="CENTROSOMAL PROTEIN OF 112 KDA"/>
    <property type="match status" value="1"/>
</dbReference>
<name>A0A9Q0IKE0_9TELE</name>
<dbReference type="InterPro" id="IPR055310">
    <property type="entry name" value="CEP112"/>
</dbReference>